<evidence type="ECO:0000256" key="1">
    <source>
        <dbReference type="ARBA" id="ARBA00001917"/>
    </source>
</evidence>
<dbReference type="Proteomes" id="UP000239549">
    <property type="component" value="Unassembled WGS sequence"/>
</dbReference>
<comment type="similarity">
    <text evidence="3">Belongs to the flavoredoxin family.</text>
</comment>
<dbReference type="Pfam" id="PF01613">
    <property type="entry name" value="Flavin_Reduct"/>
    <property type="match status" value="1"/>
</dbReference>
<evidence type="ECO:0000313" key="6">
    <source>
        <dbReference type="EMBL" id="GBF34918.1"/>
    </source>
</evidence>
<accession>A0A2L2XF99</accession>
<dbReference type="PANTHER" id="PTHR43567:SF1">
    <property type="entry name" value="FLAVOREDOXIN"/>
    <property type="match status" value="1"/>
</dbReference>
<dbReference type="InterPro" id="IPR002563">
    <property type="entry name" value="Flavin_Rdtase-like_dom"/>
</dbReference>
<dbReference type="RefSeq" id="WP_207655611.1">
    <property type="nucleotide sequence ID" value="NZ_BFAV01000154.1"/>
</dbReference>
<comment type="cofactor">
    <cofactor evidence="1">
        <name>FMN</name>
        <dbReference type="ChEBI" id="CHEBI:58210"/>
    </cofactor>
</comment>
<sequence>MKKIKMGAKTFLYPMPVTLVGVNINGKPNYLAVAYCGIVGTSPAMIAIALRDSRYTNTGIKENGTFSVNLPSSKMIKVTDYCGLVSGRKVDKSKLFNTFYGELKTAPMINECPVNLECKLIRVLDCGGSHEIYIGEIVETYAGEECLTNDLPDIKKISPILLSIYDKSYWEVGVYLGKAWGIGGEFRPE</sequence>
<evidence type="ECO:0000259" key="5">
    <source>
        <dbReference type="SMART" id="SM00903"/>
    </source>
</evidence>
<name>A0A2L2XF99_9FIRM</name>
<keyword evidence="2" id="KW-0285">Flavoprotein</keyword>
<dbReference type="GO" id="GO:0016646">
    <property type="term" value="F:oxidoreductase activity, acting on the CH-NH group of donors, NAD or NADP as acceptor"/>
    <property type="evidence" value="ECO:0007669"/>
    <property type="project" value="UniProtKB-ARBA"/>
</dbReference>
<organism evidence="6 7">
    <name type="scientific">Desulfocucumis palustris</name>
    <dbReference type="NCBI Taxonomy" id="1898651"/>
    <lineage>
        <taxon>Bacteria</taxon>
        <taxon>Bacillati</taxon>
        <taxon>Bacillota</taxon>
        <taxon>Clostridia</taxon>
        <taxon>Eubacteriales</taxon>
        <taxon>Desulfocucumaceae</taxon>
        <taxon>Desulfocucumis</taxon>
    </lineage>
</organism>
<proteinExistence type="inferred from homology"/>
<keyword evidence="4" id="KW-0472">Membrane</keyword>
<gene>
    <name evidence="6" type="ORF">DCCM_4038</name>
</gene>
<dbReference type="SUPFAM" id="SSF50475">
    <property type="entry name" value="FMN-binding split barrel"/>
    <property type="match status" value="1"/>
</dbReference>
<dbReference type="SMART" id="SM00903">
    <property type="entry name" value="Flavin_Reduct"/>
    <property type="match status" value="1"/>
</dbReference>
<feature type="domain" description="Flavin reductase like" evidence="5">
    <location>
        <begin position="12"/>
        <end position="152"/>
    </location>
</feature>
<reference evidence="7" key="1">
    <citation type="submission" date="2018-02" db="EMBL/GenBank/DDBJ databases">
        <title>Genome sequence of Desulfocucumis palustris strain NAW-5.</title>
        <authorList>
            <person name="Watanabe M."/>
            <person name="Kojima H."/>
            <person name="Fukui M."/>
        </authorList>
    </citation>
    <scope>NUCLEOTIDE SEQUENCE [LARGE SCALE GENOMIC DNA]</scope>
    <source>
        <strain evidence="7">NAW-5</strain>
    </source>
</reference>
<protein>
    <submittedName>
        <fullName evidence="6">Flavoredoxin</fullName>
    </submittedName>
</protein>
<evidence type="ECO:0000256" key="4">
    <source>
        <dbReference type="SAM" id="Phobius"/>
    </source>
</evidence>
<keyword evidence="4" id="KW-0812">Transmembrane</keyword>
<evidence type="ECO:0000256" key="2">
    <source>
        <dbReference type="ARBA" id="ARBA00022630"/>
    </source>
</evidence>
<dbReference type="AlphaFoldDB" id="A0A2L2XF99"/>
<dbReference type="GO" id="GO:0010181">
    <property type="term" value="F:FMN binding"/>
    <property type="evidence" value="ECO:0007669"/>
    <property type="project" value="InterPro"/>
</dbReference>
<dbReference type="Gene3D" id="2.30.110.10">
    <property type="entry name" value="Electron Transport, Fmn-binding Protein, Chain A"/>
    <property type="match status" value="1"/>
</dbReference>
<keyword evidence="7" id="KW-1185">Reference proteome</keyword>
<dbReference type="InterPro" id="IPR052174">
    <property type="entry name" value="Flavoredoxin"/>
</dbReference>
<comment type="caution">
    <text evidence="6">The sequence shown here is derived from an EMBL/GenBank/DDBJ whole genome shotgun (WGS) entry which is preliminary data.</text>
</comment>
<evidence type="ECO:0000256" key="3">
    <source>
        <dbReference type="ARBA" id="ARBA00038054"/>
    </source>
</evidence>
<dbReference type="InterPro" id="IPR012349">
    <property type="entry name" value="Split_barrel_FMN-bd"/>
</dbReference>
<keyword evidence="4" id="KW-1133">Transmembrane helix</keyword>
<evidence type="ECO:0000313" key="7">
    <source>
        <dbReference type="Proteomes" id="UP000239549"/>
    </source>
</evidence>
<feature type="transmembrane region" description="Helical" evidence="4">
    <location>
        <begin position="30"/>
        <end position="50"/>
    </location>
</feature>
<dbReference type="EMBL" id="BFAV01000154">
    <property type="protein sequence ID" value="GBF34918.1"/>
    <property type="molecule type" value="Genomic_DNA"/>
</dbReference>
<dbReference type="PANTHER" id="PTHR43567">
    <property type="entry name" value="FLAVOREDOXIN-RELATED-RELATED"/>
    <property type="match status" value="1"/>
</dbReference>